<evidence type="ECO:0000313" key="3">
    <source>
        <dbReference type="Proteomes" id="UP000826300"/>
    </source>
</evidence>
<proteinExistence type="predicted"/>
<protein>
    <submittedName>
        <fullName evidence="2">DUF1801 domain-containing protein</fullName>
    </submittedName>
</protein>
<dbReference type="Proteomes" id="UP000826300">
    <property type="component" value="Chromosome"/>
</dbReference>
<dbReference type="KEGG" id="nsm:JO391_01480"/>
<evidence type="ECO:0000313" key="2">
    <source>
        <dbReference type="EMBL" id="QYZ70237.1"/>
    </source>
</evidence>
<dbReference type="EMBL" id="CP069370">
    <property type="protein sequence ID" value="QYZ70237.1"/>
    <property type="molecule type" value="Genomic_DNA"/>
</dbReference>
<dbReference type="AlphaFoldDB" id="A0A8G0ZWK8"/>
<gene>
    <name evidence="2" type="ORF">JO391_01480</name>
</gene>
<dbReference type="RefSeq" id="WP_220662453.1">
    <property type="nucleotide sequence ID" value="NZ_CP069370.1"/>
</dbReference>
<sequence>MAQKTQEGAGVAEFLAAVEPEARRAEAARLDAIFREVTGWQPRMWGPSIIGYGRYAYTYDSGHSGVTLATGFSPRKAELVVYVLPGYEALGPVLAELGPHRLGKSCLYLKRLAGINEDALRRLIRAGLDDLGRRWTLEPT</sequence>
<reference evidence="2" key="1">
    <citation type="submission" date="2021-02" db="EMBL/GenBank/DDBJ databases">
        <title>Rhodobacter shimadae sp. nov., an aerobic anoxygenic phototrophic bacterium isolated from a hot spring.</title>
        <authorList>
            <person name="Muramatsu S."/>
            <person name="Haruta S."/>
            <person name="Hirose S."/>
            <person name="Hanada S."/>
        </authorList>
    </citation>
    <scope>NUCLEOTIDE SEQUENCE</scope>
    <source>
        <strain evidence="2">N10</strain>
    </source>
</reference>
<name>A0A8G0ZWK8_9RHOB</name>
<dbReference type="Pfam" id="PF08818">
    <property type="entry name" value="DUF1801"/>
    <property type="match status" value="1"/>
</dbReference>
<accession>A0A8G0ZWK8</accession>
<feature type="domain" description="YdhG-like" evidence="1">
    <location>
        <begin position="23"/>
        <end position="126"/>
    </location>
</feature>
<keyword evidence="3" id="KW-1185">Reference proteome</keyword>
<evidence type="ECO:0000259" key="1">
    <source>
        <dbReference type="Pfam" id="PF08818"/>
    </source>
</evidence>
<dbReference type="InterPro" id="IPR014922">
    <property type="entry name" value="YdhG-like"/>
</dbReference>
<organism evidence="2 3">
    <name type="scientific">Neotabrizicola shimadae</name>
    <dbReference type="NCBI Taxonomy" id="2807096"/>
    <lineage>
        <taxon>Bacteria</taxon>
        <taxon>Pseudomonadati</taxon>
        <taxon>Pseudomonadota</taxon>
        <taxon>Alphaproteobacteria</taxon>
        <taxon>Rhodobacterales</taxon>
        <taxon>Paracoccaceae</taxon>
        <taxon>Neotabrizicola</taxon>
    </lineage>
</organism>